<sequence>MLLKNIWRIYSSPCETVIKAIEYYKQALTVSKVSDPE</sequence>
<proteinExistence type="predicted"/>
<accession>M1PCF0</accession>
<name>M1PCF0_METMZ</name>
<dbReference type="Proteomes" id="UP000011718">
    <property type="component" value="Chromosome"/>
</dbReference>
<evidence type="ECO:0000313" key="1">
    <source>
        <dbReference type="EMBL" id="AGF98207.1"/>
    </source>
</evidence>
<dbReference type="AlphaFoldDB" id="M1PCF0"/>
<reference evidence="1 2" key="1">
    <citation type="journal article" date="2013" name="Genome Announc.">
        <title>Complete Genome of a Methanosarcina mazei Strain Isolated from Sediment Samples from an Amazonian Flooded Area.</title>
        <authorList>
            <person name="Assis das Gracas D."/>
            <person name="Thiago Juca Ramos R."/>
            <person name="Vieira Araujo A.C."/>
            <person name="Zahlouth R."/>
            <person name="Ribeiro Carneiro A."/>
            <person name="Souza Lopes T."/>
            <person name="Azevedo Barauna R."/>
            <person name="Azevedo V."/>
            <person name="Cruz Schneider M.P."/>
            <person name="Pellizari V.H."/>
            <person name="Silva A."/>
        </authorList>
    </citation>
    <scope>NUCLEOTIDE SEQUENCE [LARGE SCALE GENOMIC DNA]</scope>
    <source>
        <strain evidence="1 2">Tuc01</strain>
    </source>
</reference>
<gene>
    <name evidence="1" type="ORF">MmTuc01_2935</name>
</gene>
<dbReference type="EMBL" id="CP004144">
    <property type="protein sequence ID" value="AGF98207.1"/>
    <property type="molecule type" value="Genomic_DNA"/>
</dbReference>
<organism evidence="1 2">
    <name type="scientific">Methanosarcina mazei Tuc01</name>
    <dbReference type="NCBI Taxonomy" id="1236903"/>
    <lineage>
        <taxon>Archaea</taxon>
        <taxon>Methanobacteriati</taxon>
        <taxon>Methanobacteriota</taxon>
        <taxon>Stenosarchaea group</taxon>
        <taxon>Methanomicrobia</taxon>
        <taxon>Methanosarcinales</taxon>
        <taxon>Methanosarcinaceae</taxon>
        <taxon>Methanosarcina</taxon>
    </lineage>
</organism>
<dbReference type="KEGG" id="mmaz:MmTuc01_2935"/>
<dbReference type="BioCyc" id="MMAZ1236903:G139K-2792-MONOMER"/>
<evidence type="ECO:0000313" key="2">
    <source>
        <dbReference type="Proteomes" id="UP000011718"/>
    </source>
</evidence>
<dbReference type="HOGENOM" id="CLU_3338476_0_0_2"/>
<protein>
    <submittedName>
        <fullName evidence="1">Uncharacterized protein</fullName>
    </submittedName>
</protein>